<evidence type="ECO:0000313" key="3">
    <source>
        <dbReference type="Proteomes" id="UP000297447"/>
    </source>
</evidence>
<dbReference type="AlphaFoldDB" id="A0A4R9A4R4"/>
<protein>
    <submittedName>
        <fullName evidence="2">DUF2087 domain-containing protein</fullName>
    </submittedName>
</protein>
<organism evidence="2 3">
    <name type="scientific">Cryobacterium frigoriphilum</name>
    <dbReference type="NCBI Taxonomy" id="1259150"/>
    <lineage>
        <taxon>Bacteria</taxon>
        <taxon>Bacillati</taxon>
        <taxon>Actinomycetota</taxon>
        <taxon>Actinomycetes</taxon>
        <taxon>Micrococcales</taxon>
        <taxon>Microbacteriaceae</taxon>
        <taxon>Cryobacterium</taxon>
    </lineage>
</organism>
<feature type="domain" description="DUF2087" evidence="1">
    <location>
        <begin position="84"/>
        <end position="151"/>
    </location>
</feature>
<comment type="caution">
    <text evidence="2">The sequence shown here is derived from an EMBL/GenBank/DDBJ whole genome shotgun (WGS) entry which is preliminary data.</text>
</comment>
<dbReference type="Pfam" id="PF09860">
    <property type="entry name" value="DUF2087"/>
    <property type="match status" value="1"/>
</dbReference>
<reference evidence="2 3" key="1">
    <citation type="submission" date="2019-03" db="EMBL/GenBank/DDBJ databases">
        <title>Genomics of glacier-inhabiting Cryobacterium strains.</title>
        <authorList>
            <person name="Liu Q."/>
            <person name="Xin Y.-H."/>
        </authorList>
    </citation>
    <scope>NUCLEOTIDE SEQUENCE [LARGE SCALE GENOMIC DNA]</scope>
    <source>
        <strain evidence="2 3">Hh14</strain>
    </source>
</reference>
<evidence type="ECO:0000313" key="2">
    <source>
        <dbReference type="EMBL" id="TFD52241.1"/>
    </source>
</evidence>
<dbReference type="OrthoDB" id="529288at2"/>
<dbReference type="Proteomes" id="UP000297447">
    <property type="component" value="Unassembled WGS sequence"/>
</dbReference>
<gene>
    <name evidence="2" type="ORF">E3T55_06440</name>
</gene>
<proteinExistence type="predicted"/>
<dbReference type="InterPro" id="IPR018656">
    <property type="entry name" value="DUF2087"/>
</dbReference>
<keyword evidence="3" id="KW-1185">Reference proteome</keyword>
<accession>A0A4R9A4R4</accession>
<dbReference type="RefSeq" id="WP_134518752.1">
    <property type="nucleotide sequence ID" value="NZ_SOHE01000029.1"/>
</dbReference>
<dbReference type="EMBL" id="SOHE01000029">
    <property type="protein sequence ID" value="TFD52241.1"/>
    <property type="molecule type" value="Genomic_DNA"/>
</dbReference>
<name>A0A4R9A4R4_9MICO</name>
<evidence type="ECO:0000259" key="1">
    <source>
        <dbReference type="Pfam" id="PF09860"/>
    </source>
</evidence>
<sequence>MSNEWRRIIAALAHPDRRAVWAAAVLGVSVELTEAKRTKAVGALRDAGLFDAEGQAVTAIFGDLLALEPEVRREGIDRYVRHGRIEQYPVKQELRLELLRWVTAALPSGQRMSERELGARLALVVDDVVTLRRYLIDAGTVTRTPDGAVYEVAPERPGR</sequence>